<dbReference type="PANTHER" id="PTHR30618">
    <property type="entry name" value="NCS1 FAMILY PURINE/PYRIMIDINE TRANSPORTER"/>
    <property type="match status" value="1"/>
</dbReference>
<evidence type="ECO:0000256" key="3">
    <source>
        <dbReference type="ARBA" id="ARBA00022692"/>
    </source>
</evidence>
<gene>
    <name evidence="8" type="primary">SPAC29B12.14c_0</name>
    <name evidence="8" type="ORF">LOC62_03G004214</name>
</gene>
<feature type="transmembrane region" description="Helical" evidence="7">
    <location>
        <begin position="123"/>
        <end position="146"/>
    </location>
</feature>
<accession>A0AAF0Y660</accession>
<evidence type="ECO:0000256" key="2">
    <source>
        <dbReference type="ARBA" id="ARBA00008974"/>
    </source>
</evidence>
<dbReference type="CDD" id="cd11482">
    <property type="entry name" value="SLC-NCS1sbd_NRT1-like"/>
    <property type="match status" value="1"/>
</dbReference>
<feature type="transmembrane region" description="Helical" evidence="7">
    <location>
        <begin position="379"/>
        <end position="401"/>
    </location>
</feature>
<comment type="subcellular location">
    <subcellularLocation>
        <location evidence="1">Membrane</location>
        <topology evidence="1">Multi-pass membrane protein</topology>
    </subcellularLocation>
</comment>
<evidence type="ECO:0000256" key="6">
    <source>
        <dbReference type="SAM" id="MobiDB-lite"/>
    </source>
</evidence>
<dbReference type="PANTHER" id="PTHR30618:SF1">
    <property type="entry name" value="URIDINE PERMEASE"/>
    <property type="match status" value="1"/>
</dbReference>
<evidence type="ECO:0000313" key="8">
    <source>
        <dbReference type="EMBL" id="WOO80692.1"/>
    </source>
</evidence>
<keyword evidence="4 7" id="KW-1133">Transmembrane helix</keyword>
<evidence type="ECO:0000256" key="7">
    <source>
        <dbReference type="SAM" id="Phobius"/>
    </source>
</evidence>
<dbReference type="GeneID" id="87807453"/>
<keyword evidence="9" id="KW-1185">Reference proteome</keyword>
<evidence type="ECO:0000313" key="9">
    <source>
        <dbReference type="Proteomes" id="UP000827549"/>
    </source>
</evidence>
<feature type="transmembrane region" description="Helical" evidence="7">
    <location>
        <begin position="333"/>
        <end position="358"/>
    </location>
</feature>
<feature type="transmembrane region" description="Helical" evidence="7">
    <location>
        <begin position="192"/>
        <end position="212"/>
    </location>
</feature>
<dbReference type="AlphaFoldDB" id="A0AAF0Y660"/>
<feature type="compositionally biased region" description="Basic and acidic residues" evidence="6">
    <location>
        <begin position="553"/>
        <end position="564"/>
    </location>
</feature>
<reference evidence="8" key="1">
    <citation type="submission" date="2023-10" db="EMBL/GenBank/DDBJ databases">
        <authorList>
            <person name="Noh H."/>
        </authorList>
    </citation>
    <scope>NUCLEOTIDE SEQUENCE</scope>
    <source>
        <strain evidence="8">DUCC4014</strain>
    </source>
</reference>
<dbReference type="Proteomes" id="UP000827549">
    <property type="component" value="Chromosome 3"/>
</dbReference>
<feature type="transmembrane region" description="Helical" evidence="7">
    <location>
        <begin position="486"/>
        <end position="504"/>
    </location>
</feature>
<dbReference type="GO" id="GO:0005886">
    <property type="term" value="C:plasma membrane"/>
    <property type="evidence" value="ECO:0007669"/>
    <property type="project" value="TreeGrafter"/>
</dbReference>
<sequence>MKLRMPKLEVEGAADRQKSLSNDDLLPIPAERRTWDFWTFTTFWFSAVGTVANWTSGGTYLAMGMTVWDGLLVNFFGFLLISFFMVLNGRVGAVYHVGFPVYCRSSFGVYGALWPAFNRAMSAVVWNGVNVVQGGQAVYIMLHAIFPSVTRIPNHMPKASALDTANMMGMILFWLALAGILCISIPKWRILIYIKLVAYVISSCAMLAMALVHSGGVAKELREKPTTHGSERVWLIVRFTLLSAAGCSTFASNASDWQRNARKPNDPIFGQIFGFPMSNVSAAFRHIHSHPQFIVSLFGCIVARSSEKTYGKVIWNPLTYLDMMLSDTYNAKYRAGAFFIAAGFCYSSLFSCAFENVLPAGNDIAAILPRYLNMKRAMAICMILTLAINPWFLLGSASIFISFLASYQIFLFAITGVLLTDYYIVLKGRFDLSWMYTADPQGPYWYTLGLNWRAFVAYLVGLGINFAGFLHNMGAIDVSIGVQRSFYFAFITSGVGSGLVYYLLARFFPQASYKEYKGLKFKEWTQDEVEVYAAGSDKPGRVPSHQGSDDVEDKALDSTYVRDV</sequence>
<evidence type="ECO:0000256" key="4">
    <source>
        <dbReference type="ARBA" id="ARBA00022989"/>
    </source>
</evidence>
<feature type="transmembrane region" description="Helical" evidence="7">
    <location>
        <begin position="167"/>
        <end position="186"/>
    </location>
</feature>
<evidence type="ECO:0000256" key="1">
    <source>
        <dbReference type="ARBA" id="ARBA00004141"/>
    </source>
</evidence>
<dbReference type="InterPro" id="IPR001248">
    <property type="entry name" value="Pur-cyt_permease"/>
</dbReference>
<dbReference type="Gene3D" id="1.10.4160.10">
    <property type="entry name" value="Hydantoin permease"/>
    <property type="match status" value="1"/>
</dbReference>
<dbReference type="Pfam" id="PF02133">
    <property type="entry name" value="Transp_cyt_pur"/>
    <property type="match status" value="1"/>
</dbReference>
<dbReference type="InterPro" id="IPR045225">
    <property type="entry name" value="Uracil/uridine/allantoin_perm"/>
</dbReference>
<evidence type="ECO:0000256" key="5">
    <source>
        <dbReference type="ARBA" id="ARBA00023136"/>
    </source>
</evidence>
<organism evidence="8 9">
    <name type="scientific">Vanrija pseudolonga</name>
    <dbReference type="NCBI Taxonomy" id="143232"/>
    <lineage>
        <taxon>Eukaryota</taxon>
        <taxon>Fungi</taxon>
        <taxon>Dikarya</taxon>
        <taxon>Basidiomycota</taxon>
        <taxon>Agaricomycotina</taxon>
        <taxon>Tremellomycetes</taxon>
        <taxon>Trichosporonales</taxon>
        <taxon>Trichosporonaceae</taxon>
        <taxon>Vanrija</taxon>
    </lineage>
</organism>
<feature type="transmembrane region" description="Helical" evidence="7">
    <location>
        <begin position="67"/>
        <end position="87"/>
    </location>
</feature>
<keyword evidence="3 7" id="KW-0812">Transmembrane</keyword>
<dbReference type="EMBL" id="CP086716">
    <property type="protein sequence ID" value="WOO80692.1"/>
    <property type="molecule type" value="Genomic_DNA"/>
</dbReference>
<feature type="transmembrane region" description="Helical" evidence="7">
    <location>
        <begin position="37"/>
        <end position="55"/>
    </location>
</feature>
<feature type="transmembrane region" description="Helical" evidence="7">
    <location>
        <begin position="407"/>
        <end position="426"/>
    </location>
</feature>
<keyword evidence="5 7" id="KW-0472">Membrane</keyword>
<feature type="transmembrane region" description="Helical" evidence="7">
    <location>
        <begin position="455"/>
        <end position="474"/>
    </location>
</feature>
<feature type="region of interest" description="Disordered" evidence="6">
    <location>
        <begin position="535"/>
        <end position="564"/>
    </location>
</feature>
<proteinExistence type="inferred from homology"/>
<protein>
    <submittedName>
        <fullName evidence="8">Purtative permease</fullName>
    </submittedName>
</protein>
<dbReference type="RefSeq" id="XP_062626724.1">
    <property type="nucleotide sequence ID" value="XM_062770740.1"/>
</dbReference>
<name>A0AAF0Y660_9TREE</name>
<dbReference type="GO" id="GO:0015205">
    <property type="term" value="F:nucleobase transmembrane transporter activity"/>
    <property type="evidence" value="ECO:0007669"/>
    <property type="project" value="TreeGrafter"/>
</dbReference>
<comment type="similarity">
    <text evidence="2">Belongs to the purine-cytosine permease (2.A.39) family.</text>
</comment>
<dbReference type="FunFam" id="1.10.4160.10:FF:000001">
    <property type="entry name" value="Uracil permease, putative"/>
    <property type="match status" value="1"/>
</dbReference>